<keyword evidence="2" id="KW-1185">Reference proteome</keyword>
<reference evidence="1" key="1">
    <citation type="submission" date="2021-06" db="EMBL/GenBank/DDBJ databases">
        <authorList>
            <person name="Kallberg Y."/>
            <person name="Tangrot J."/>
            <person name="Rosling A."/>
        </authorList>
    </citation>
    <scope>NUCLEOTIDE SEQUENCE</scope>
    <source>
        <strain evidence="1">28 12/20/2015</strain>
    </source>
</reference>
<feature type="non-terminal residue" evidence="1">
    <location>
        <position position="113"/>
    </location>
</feature>
<protein>
    <submittedName>
        <fullName evidence="1">5388_t:CDS:1</fullName>
    </submittedName>
</protein>
<comment type="caution">
    <text evidence="1">The sequence shown here is derived from an EMBL/GenBank/DDBJ whole genome shotgun (WGS) entry which is preliminary data.</text>
</comment>
<gene>
    <name evidence="1" type="ORF">SPELUC_LOCUS10327</name>
</gene>
<evidence type="ECO:0000313" key="2">
    <source>
        <dbReference type="Proteomes" id="UP000789366"/>
    </source>
</evidence>
<evidence type="ECO:0000313" key="1">
    <source>
        <dbReference type="EMBL" id="CAG8684232.1"/>
    </source>
</evidence>
<feature type="non-terminal residue" evidence="1">
    <location>
        <position position="1"/>
    </location>
</feature>
<sequence>MSKLEEYKLEDESEHETIKINDTITLVSDLSSETNLIAQKLRSNVNEFIYMIDQPTVTEDILTDEGIIEIVLNEFCEEEKDNNELLLLPITITEAIKALEKIIKYQKSLKAEN</sequence>
<accession>A0ACA9P0J1</accession>
<organism evidence="1 2">
    <name type="scientific">Cetraspora pellucida</name>
    <dbReference type="NCBI Taxonomy" id="1433469"/>
    <lineage>
        <taxon>Eukaryota</taxon>
        <taxon>Fungi</taxon>
        <taxon>Fungi incertae sedis</taxon>
        <taxon>Mucoromycota</taxon>
        <taxon>Glomeromycotina</taxon>
        <taxon>Glomeromycetes</taxon>
        <taxon>Diversisporales</taxon>
        <taxon>Gigasporaceae</taxon>
        <taxon>Cetraspora</taxon>
    </lineage>
</organism>
<name>A0ACA9P0J1_9GLOM</name>
<dbReference type="EMBL" id="CAJVPW010018945">
    <property type="protein sequence ID" value="CAG8684232.1"/>
    <property type="molecule type" value="Genomic_DNA"/>
</dbReference>
<dbReference type="Proteomes" id="UP000789366">
    <property type="component" value="Unassembled WGS sequence"/>
</dbReference>
<proteinExistence type="predicted"/>